<dbReference type="STRING" id="89524.SAMN05444370_10654"/>
<feature type="transmembrane region" description="Helical" evidence="5">
    <location>
        <begin position="69"/>
        <end position="87"/>
    </location>
</feature>
<dbReference type="OrthoDB" id="9760920at2"/>
<evidence type="ECO:0000313" key="8">
    <source>
        <dbReference type="Proteomes" id="UP000198703"/>
    </source>
</evidence>
<gene>
    <name evidence="7" type="ORF">SAMN05444370_10654</name>
</gene>
<evidence type="ECO:0000256" key="4">
    <source>
        <dbReference type="ARBA" id="ARBA00023136"/>
    </source>
</evidence>
<dbReference type="GO" id="GO:0140359">
    <property type="term" value="F:ABC-type transporter activity"/>
    <property type="evidence" value="ECO:0007669"/>
    <property type="project" value="InterPro"/>
</dbReference>
<reference evidence="7 8" key="1">
    <citation type="submission" date="2016-10" db="EMBL/GenBank/DDBJ databases">
        <authorList>
            <person name="de Groot N.N."/>
        </authorList>
    </citation>
    <scope>NUCLEOTIDE SEQUENCE [LARGE SCALE GENOMIC DNA]</scope>
    <source>
        <strain evidence="7 8">DSM 15345</strain>
    </source>
</reference>
<evidence type="ECO:0000256" key="3">
    <source>
        <dbReference type="ARBA" id="ARBA00022989"/>
    </source>
</evidence>
<keyword evidence="2 5" id="KW-0812">Transmembrane</keyword>
<comment type="subcellular location">
    <subcellularLocation>
        <location evidence="1">Cell membrane</location>
        <topology evidence="1">Multi-pass membrane protein</topology>
    </subcellularLocation>
</comment>
<dbReference type="Gene3D" id="1.20.1560.10">
    <property type="entry name" value="ABC transporter type 1, transmembrane domain"/>
    <property type="match status" value="1"/>
</dbReference>
<dbReference type="InterPro" id="IPR036640">
    <property type="entry name" value="ABC1_TM_sf"/>
</dbReference>
<evidence type="ECO:0000256" key="1">
    <source>
        <dbReference type="ARBA" id="ARBA00004651"/>
    </source>
</evidence>
<dbReference type="RefSeq" id="WP_093253497.1">
    <property type="nucleotide sequence ID" value="NZ_FNQM01000006.1"/>
</dbReference>
<evidence type="ECO:0000256" key="5">
    <source>
        <dbReference type="SAM" id="Phobius"/>
    </source>
</evidence>
<dbReference type="InterPro" id="IPR011527">
    <property type="entry name" value="ABC1_TM_dom"/>
</dbReference>
<name>A0A1H4BV04_9RHOB</name>
<protein>
    <submittedName>
        <fullName evidence="7">ABC transporter transmembrane region</fullName>
    </submittedName>
</protein>
<proteinExistence type="predicted"/>
<dbReference type="GO" id="GO:0005524">
    <property type="term" value="F:ATP binding"/>
    <property type="evidence" value="ECO:0007669"/>
    <property type="project" value="InterPro"/>
</dbReference>
<dbReference type="Proteomes" id="UP000198703">
    <property type="component" value="Unassembled WGS sequence"/>
</dbReference>
<dbReference type="SUPFAM" id="SSF90123">
    <property type="entry name" value="ABC transporter transmembrane region"/>
    <property type="match status" value="1"/>
</dbReference>
<dbReference type="Pfam" id="PF00664">
    <property type="entry name" value="ABC_membrane"/>
    <property type="match status" value="1"/>
</dbReference>
<feature type="transmembrane region" description="Helical" evidence="5">
    <location>
        <begin position="263"/>
        <end position="286"/>
    </location>
</feature>
<dbReference type="CDD" id="cd07346">
    <property type="entry name" value="ABC_6TM_exporters"/>
    <property type="match status" value="1"/>
</dbReference>
<keyword evidence="8" id="KW-1185">Reference proteome</keyword>
<sequence>MTTITPAPVARTGDDTPAANVWGYVWRMSGMRQCALAALALLVTALNLAPIELQRRLIDDAITPKDPELLWRLGLIYAGVIAAHQLAKFLLQATQGWLTESAAAYTRRHLLGLYAKGSAGRDAPPGEAVSILGAEVEKLAGFVGTGPSGALTDVSLLIGVAAYMLWVDPIAAALGLALVAPQALFAPLMQQRLNRLMARQLTLAREFGSEVAETCVQGETALAAPRRLIRSLYRNRIAIELWKAAMKAGLNLLNAAAPLGLLAVGGFLVIAGETTVGVLVAFLSGLQRMADPIRDLIGFYRRAAQAQVQHDMIARWM</sequence>
<feature type="domain" description="ABC transmembrane type-1" evidence="6">
    <location>
        <begin position="35"/>
        <end position="305"/>
    </location>
</feature>
<organism evidence="7 8">
    <name type="scientific">Rubrimonas cliftonensis</name>
    <dbReference type="NCBI Taxonomy" id="89524"/>
    <lineage>
        <taxon>Bacteria</taxon>
        <taxon>Pseudomonadati</taxon>
        <taxon>Pseudomonadota</taxon>
        <taxon>Alphaproteobacteria</taxon>
        <taxon>Rhodobacterales</taxon>
        <taxon>Paracoccaceae</taxon>
        <taxon>Rubrimonas</taxon>
    </lineage>
</organism>
<accession>A0A1H4BV04</accession>
<keyword evidence="3 5" id="KW-1133">Transmembrane helix</keyword>
<keyword evidence="4 5" id="KW-0472">Membrane</keyword>
<evidence type="ECO:0000259" key="6">
    <source>
        <dbReference type="PROSITE" id="PS50929"/>
    </source>
</evidence>
<evidence type="ECO:0000256" key="2">
    <source>
        <dbReference type="ARBA" id="ARBA00022692"/>
    </source>
</evidence>
<dbReference type="AlphaFoldDB" id="A0A1H4BV04"/>
<evidence type="ECO:0000313" key="7">
    <source>
        <dbReference type="EMBL" id="SEA51920.1"/>
    </source>
</evidence>
<dbReference type="EMBL" id="FNQM01000006">
    <property type="protein sequence ID" value="SEA51920.1"/>
    <property type="molecule type" value="Genomic_DNA"/>
</dbReference>
<dbReference type="GO" id="GO:0005886">
    <property type="term" value="C:plasma membrane"/>
    <property type="evidence" value="ECO:0007669"/>
    <property type="project" value="UniProtKB-SubCell"/>
</dbReference>
<feature type="transmembrane region" description="Helical" evidence="5">
    <location>
        <begin position="30"/>
        <end position="49"/>
    </location>
</feature>
<dbReference type="PROSITE" id="PS50929">
    <property type="entry name" value="ABC_TM1F"/>
    <property type="match status" value="1"/>
</dbReference>